<dbReference type="InterPro" id="IPR029063">
    <property type="entry name" value="SAM-dependent_MTases_sf"/>
</dbReference>
<dbReference type="Pfam" id="PF13578">
    <property type="entry name" value="Methyltransf_24"/>
    <property type="match status" value="1"/>
</dbReference>
<dbReference type="SUPFAM" id="SSF53335">
    <property type="entry name" value="S-adenosyl-L-methionine-dependent methyltransferases"/>
    <property type="match status" value="1"/>
</dbReference>
<name>A0A6J4PVZ5_9ACTN</name>
<sequence length="275" mass="31016">MPVRTPEPLRTVGLLLSLLPRRPYESLDRAAGYADLGLERLCGTPPAYETATWEEALRDVDGPPGRVWEILQEPALAEIEERTRRLLEEIRAEDTFSRRWAADSLFARLNYLACRLLEPEAVVETGVAYGVSSAFILRALDENGRGTLHSVDLPPLRRGYERLWGVAVPDGLRDGWQLHRGSSGRILPGLLRRSGPVDLFAHDSLHTRRNMRREFEAVWPNLRRGGILLADDVERNLAFADLRQKAPALWRVVRDRERTPLHGKAAPVVFGVAVK</sequence>
<reference evidence="1" key="1">
    <citation type="submission" date="2020-02" db="EMBL/GenBank/DDBJ databases">
        <authorList>
            <person name="Meier V. D."/>
        </authorList>
    </citation>
    <scope>NUCLEOTIDE SEQUENCE</scope>
    <source>
        <strain evidence="1">AVDCRST_MAG55</strain>
    </source>
</reference>
<gene>
    <name evidence="1" type="ORF">AVDCRST_MAG55-2006</name>
</gene>
<protein>
    <recommendedName>
        <fullName evidence="2">Class I SAM-dependent methyltransferase</fullName>
    </recommendedName>
</protein>
<dbReference type="AlphaFoldDB" id="A0A6J4PVZ5"/>
<organism evidence="1">
    <name type="scientific">uncultured Rubrobacteraceae bacterium</name>
    <dbReference type="NCBI Taxonomy" id="349277"/>
    <lineage>
        <taxon>Bacteria</taxon>
        <taxon>Bacillati</taxon>
        <taxon>Actinomycetota</taxon>
        <taxon>Rubrobacteria</taxon>
        <taxon>Rubrobacterales</taxon>
        <taxon>Rubrobacteraceae</taxon>
        <taxon>environmental samples</taxon>
    </lineage>
</organism>
<dbReference type="Gene3D" id="3.40.50.150">
    <property type="entry name" value="Vaccinia Virus protein VP39"/>
    <property type="match status" value="1"/>
</dbReference>
<proteinExistence type="predicted"/>
<dbReference type="EMBL" id="CADCUZ010000093">
    <property type="protein sequence ID" value="CAA9421256.1"/>
    <property type="molecule type" value="Genomic_DNA"/>
</dbReference>
<evidence type="ECO:0008006" key="2">
    <source>
        <dbReference type="Google" id="ProtNLM"/>
    </source>
</evidence>
<evidence type="ECO:0000313" key="1">
    <source>
        <dbReference type="EMBL" id="CAA9421256.1"/>
    </source>
</evidence>
<accession>A0A6J4PVZ5</accession>